<name>A0A168NNC6_MUCCL</name>
<dbReference type="EMBL" id="AMYB01000002">
    <property type="protein sequence ID" value="OAD06516.1"/>
    <property type="molecule type" value="Genomic_DNA"/>
</dbReference>
<evidence type="ECO:0000313" key="1">
    <source>
        <dbReference type="EMBL" id="OAD04006.1"/>
    </source>
</evidence>
<dbReference type="AlphaFoldDB" id="A0A168NNC6"/>
<dbReference type="Proteomes" id="UP000077051">
    <property type="component" value="Unassembled WGS sequence"/>
</dbReference>
<keyword evidence="3" id="KW-1185">Reference proteome</keyword>
<gene>
    <name evidence="2" type="ORF">MUCCIDRAFT_155343</name>
    <name evidence="1" type="ORF">MUCCIDRAFT_156309</name>
</gene>
<comment type="caution">
    <text evidence="2">The sequence shown here is derived from an EMBL/GenBank/DDBJ whole genome shotgun (WGS) entry which is preliminary data.</text>
</comment>
<accession>A0A168NNC6</accession>
<evidence type="ECO:0000313" key="2">
    <source>
        <dbReference type="EMBL" id="OAD06516.1"/>
    </source>
</evidence>
<dbReference type="EMBL" id="AMYB01000004">
    <property type="protein sequence ID" value="OAD04006.1"/>
    <property type="molecule type" value="Genomic_DNA"/>
</dbReference>
<reference evidence="2 3" key="1">
    <citation type="submission" date="2015-06" db="EMBL/GenBank/DDBJ databases">
        <title>Expansion of signal transduction pathways in fungi by whole-genome duplication.</title>
        <authorList>
            <consortium name="DOE Joint Genome Institute"/>
            <person name="Corrochano L.M."/>
            <person name="Kuo A."/>
            <person name="Marcet-Houben M."/>
            <person name="Polaino S."/>
            <person name="Salamov A."/>
            <person name="Villalobos J.M."/>
            <person name="Alvarez M.I."/>
            <person name="Avalos J."/>
            <person name="Benito E.P."/>
            <person name="Benoit I."/>
            <person name="Burger G."/>
            <person name="Camino L.P."/>
            <person name="Canovas D."/>
            <person name="Cerda-Olmedo E."/>
            <person name="Cheng J.-F."/>
            <person name="Dominguez A."/>
            <person name="Elias M."/>
            <person name="Eslava A.P."/>
            <person name="Glaser F."/>
            <person name="Grimwood J."/>
            <person name="Gutierrez G."/>
            <person name="Heitman J."/>
            <person name="Henrissat B."/>
            <person name="Iturriaga E.A."/>
            <person name="Lang B.F."/>
            <person name="Lavin J.L."/>
            <person name="Lee S."/>
            <person name="Li W."/>
            <person name="Lindquist E."/>
            <person name="Lopez-Garcia S."/>
            <person name="Luque E.M."/>
            <person name="Marcos A.T."/>
            <person name="Martin J."/>
            <person name="Mccluskey K."/>
            <person name="Medina H.R."/>
            <person name="Miralles-Duran A."/>
            <person name="Miyazaki A."/>
            <person name="Munoz-Torres E."/>
            <person name="Oguiza J.A."/>
            <person name="Ohm R."/>
            <person name="Olmedo M."/>
            <person name="Orejas M."/>
            <person name="Ortiz-Castellanos L."/>
            <person name="Pisabarro A.G."/>
            <person name="Rodriguez-Romero J."/>
            <person name="Ruiz-Herrera J."/>
            <person name="Ruiz-Vazquez R."/>
            <person name="Sanz C."/>
            <person name="Schackwitz W."/>
            <person name="Schmutz J."/>
            <person name="Shahriari M."/>
            <person name="Shelest E."/>
            <person name="Silva-Franco F."/>
            <person name="Soanes D."/>
            <person name="Syed K."/>
            <person name="Tagua V.G."/>
            <person name="Talbot N.J."/>
            <person name="Thon M."/>
            <person name="De Vries R.P."/>
            <person name="Wiebenga A."/>
            <person name="Yadav J.S."/>
            <person name="Braun E.L."/>
            <person name="Baker S."/>
            <person name="Garre V."/>
            <person name="Horwitz B."/>
            <person name="Torres-Martinez S."/>
            <person name="Idnurm A."/>
            <person name="Herrera-Estrella A."/>
            <person name="Gabaldon T."/>
            <person name="Grigoriev I.V."/>
        </authorList>
    </citation>
    <scope>NUCLEOTIDE SEQUENCE [LARGE SCALE GENOMIC DNA]</scope>
    <source>
        <strain evidence="2 3">CBS 277.49</strain>
    </source>
</reference>
<dbReference type="VEuPathDB" id="FungiDB:MUCCIDRAFT_155343"/>
<protein>
    <submittedName>
        <fullName evidence="2">Uncharacterized protein</fullName>
    </submittedName>
</protein>
<proteinExistence type="predicted"/>
<organism evidence="2 3">
    <name type="scientific">Mucor lusitanicus CBS 277.49</name>
    <dbReference type="NCBI Taxonomy" id="747725"/>
    <lineage>
        <taxon>Eukaryota</taxon>
        <taxon>Fungi</taxon>
        <taxon>Fungi incertae sedis</taxon>
        <taxon>Mucoromycota</taxon>
        <taxon>Mucoromycotina</taxon>
        <taxon>Mucoromycetes</taxon>
        <taxon>Mucorales</taxon>
        <taxon>Mucorineae</taxon>
        <taxon>Mucoraceae</taxon>
        <taxon>Mucor</taxon>
    </lineage>
</organism>
<dbReference type="VEuPathDB" id="FungiDB:MUCCIDRAFT_156309"/>
<evidence type="ECO:0000313" key="3">
    <source>
        <dbReference type="Proteomes" id="UP000077051"/>
    </source>
</evidence>
<sequence length="57" mass="6617">MHSCFLSGDGVSLWWSLSLSLSFLSLHHTLWRTTALQYLTFDADVYGYSSTRRMLRT</sequence>